<dbReference type="PANTHER" id="PTHR12128">
    <property type="entry name" value="DIHYDRODIPICOLINATE SYNTHASE"/>
    <property type="match status" value="1"/>
</dbReference>
<evidence type="ECO:0000256" key="1">
    <source>
        <dbReference type="ARBA" id="ARBA00007592"/>
    </source>
</evidence>
<name>A0ABV7YFS7_9ACTN</name>
<dbReference type="Pfam" id="PF00701">
    <property type="entry name" value="DHDPS"/>
    <property type="match status" value="1"/>
</dbReference>
<reference evidence="4" key="1">
    <citation type="journal article" date="2019" name="Int. J. Syst. Evol. Microbiol.">
        <title>The Global Catalogue of Microorganisms (GCM) 10K type strain sequencing project: providing services to taxonomists for standard genome sequencing and annotation.</title>
        <authorList>
            <consortium name="The Broad Institute Genomics Platform"/>
            <consortium name="The Broad Institute Genome Sequencing Center for Infectious Disease"/>
            <person name="Wu L."/>
            <person name="Ma J."/>
        </authorList>
    </citation>
    <scope>NUCLEOTIDE SEQUENCE [LARGE SCALE GENOMIC DNA]</scope>
    <source>
        <strain evidence="4">CGMCC 4.7241</strain>
    </source>
</reference>
<dbReference type="SUPFAM" id="SSF51569">
    <property type="entry name" value="Aldolase"/>
    <property type="match status" value="1"/>
</dbReference>
<dbReference type="Gene3D" id="3.20.20.70">
    <property type="entry name" value="Aldolase class I"/>
    <property type="match status" value="1"/>
</dbReference>
<proteinExistence type="inferred from homology"/>
<dbReference type="RefSeq" id="WP_205118801.1">
    <property type="nucleotide sequence ID" value="NZ_JAFBCM010000001.1"/>
</dbReference>
<dbReference type="SMART" id="SM01130">
    <property type="entry name" value="DHDPS"/>
    <property type="match status" value="1"/>
</dbReference>
<evidence type="ECO:0000313" key="4">
    <source>
        <dbReference type="Proteomes" id="UP001595699"/>
    </source>
</evidence>
<dbReference type="EMBL" id="JBHRZH010000015">
    <property type="protein sequence ID" value="MFC3762510.1"/>
    <property type="molecule type" value="Genomic_DNA"/>
</dbReference>
<dbReference type="InterPro" id="IPR002220">
    <property type="entry name" value="DapA-like"/>
</dbReference>
<dbReference type="CDD" id="cd00408">
    <property type="entry name" value="DHDPS-like"/>
    <property type="match status" value="1"/>
</dbReference>
<sequence length="315" mass="32483">MTVNAEKDADRIQALRSRLRGRVIAATLTPFSSSGSVLRDSVAPYASAVAASGVGGLAVGAHTGRGSSLPASELAWLVGEFGTVTGLPVVAGVAAARGDFEASLPVASSLVSAGASGLLVYPVPGASPAEIVELHALLGSSLQIPLIVFVLYSRASGCQYSPATVAELVSLPWVAGVKLALLDDAMGCQDLIAAARSAAPSTLVLTGEDRMYGPSMMWGADSALVGIASALPSWSVAVLDAWMAGDHSAFVAASMRLDALAQLTFREPMEGYVQRMAWTAQWEGIIPASAAYDPYGPPLPASEREELWKALESLQ</sequence>
<dbReference type="PANTHER" id="PTHR12128:SF66">
    <property type="entry name" value="4-HYDROXY-2-OXOGLUTARATE ALDOLASE, MITOCHONDRIAL"/>
    <property type="match status" value="1"/>
</dbReference>
<evidence type="ECO:0000313" key="3">
    <source>
        <dbReference type="EMBL" id="MFC3762510.1"/>
    </source>
</evidence>
<comment type="similarity">
    <text evidence="1">Belongs to the DapA family.</text>
</comment>
<organism evidence="3 4">
    <name type="scientific">Tenggerimyces flavus</name>
    <dbReference type="NCBI Taxonomy" id="1708749"/>
    <lineage>
        <taxon>Bacteria</taxon>
        <taxon>Bacillati</taxon>
        <taxon>Actinomycetota</taxon>
        <taxon>Actinomycetes</taxon>
        <taxon>Propionibacteriales</taxon>
        <taxon>Nocardioidaceae</taxon>
        <taxon>Tenggerimyces</taxon>
    </lineage>
</organism>
<keyword evidence="4" id="KW-1185">Reference proteome</keyword>
<accession>A0ABV7YFS7</accession>
<dbReference type="Proteomes" id="UP001595699">
    <property type="component" value="Unassembled WGS sequence"/>
</dbReference>
<evidence type="ECO:0000256" key="2">
    <source>
        <dbReference type="ARBA" id="ARBA00023239"/>
    </source>
</evidence>
<keyword evidence="2" id="KW-0456">Lyase</keyword>
<protein>
    <submittedName>
        <fullName evidence="3">Dihydrodipicolinate synthase family protein</fullName>
    </submittedName>
</protein>
<gene>
    <name evidence="3" type="ORF">ACFOUW_16835</name>
</gene>
<comment type="caution">
    <text evidence="3">The sequence shown here is derived from an EMBL/GenBank/DDBJ whole genome shotgun (WGS) entry which is preliminary data.</text>
</comment>
<dbReference type="InterPro" id="IPR013785">
    <property type="entry name" value="Aldolase_TIM"/>
</dbReference>